<dbReference type="NCBIfam" id="TIGR02937">
    <property type="entry name" value="sigma70-ECF"/>
    <property type="match status" value="1"/>
</dbReference>
<keyword evidence="4" id="KW-0804">Transcription</keyword>
<keyword evidence="7" id="KW-1185">Reference proteome</keyword>
<dbReference type="Gene3D" id="1.10.10.10">
    <property type="entry name" value="Winged helix-like DNA-binding domain superfamily/Winged helix DNA-binding domain"/>
    <property type="match status" value="1"/>
</dbReference>
<reference evidence="6 7" key="1">
    <citation type="submission" date="2024-04" db="EMBL/GenBank/DDBJ databases">
        <title>Novel genus in family Flammeovirgaceae.</title>
        <authorList>
            <person name="Nguyen T.H."/>
            <person name="Vuong T.Q."/>
            <person name="Le H."/>
            <person name="Kim S.-G."/>
        </authorList>
    </citation>
    <scope>NUCLEOTIDE SEQUENCE [LARGE SCALE GENOMIC DNA]</scope>
    <source>
        <strain evidence="6 7">JCM 23209</strain>
    </source>
</reference>
<dbReference type="InterPro" id="IPR013249">
    <property type="entry name" value="RNA_pol_sigma70_r4_t2"/>
</dbReference>
<dbReference type="SUPFAM" id="SSF88946">
    <property type="entry name" value="Sigma2 domain of RNA polymerase sigma factors"/>
    <property type="match status" value="1"/>
</dbReference>
<keyword evidence="3" id="KW-0731">Sigma factor</keyword>
<comment type="caution">
    <text evidence="6">The sequence shown here is derived from an EMBL/GenBank/DDBJ whole genome shotgun (WGS) entry which is preliminary data.</text>
</comment>
<evidence type="ECO:0000313" key="7">
    <source>
        <dbReference type="Proteomes" id="UP001403385"/>
    </source>
</evidence>
<dbReference type="EMBL" id="JBDKWZ010000009">
    <property type="protein sequence ID" value="MEN7549568.1"/>
    <property type="molecule type" value="Genomic_DNA"/>
</dbReference>
<evidence type="ECO:0000256" key="4">
    <source>
        <dbReference type="ARBA" id="ARBA00023163"/>
    </source>
</evidence>
<dbReference type="AlphaFoldDB" id="A0AAW9SAS2"/>
<dbReference type="PANTHER" id="PTHR43133">
    <property type="entry name" value="RNA POLYMERASE ECF-TYPE SIGMA FACTO"/>
    <property type="match status" value="1"/>
</dbReference>
<gene>
    <name evidence="6" type="ORF">AAG747_16715</name>
</gene>
<name>A0AAW9SAS2_9BACT</name>
<keyword evidence="2" id="KW-0805">Transcription regulation</keyword>
<dbReference type="InterPro" id="IPR039425">
    <property type="entry name" value="RNA_pol_sigma-70-like"/>
</dbReference>
<dbReference type="InterPro" id="IPR013325">
    <property type="entry name" value="RNA_pol_sigma_r2"/>
</dbReference>
<dbReference type="InterPro" id="IPR036388">
    <property type="entry name" value="WH-like_DNA-bd_sf"/>
</dbReference>
<evidence type="ECO:0000313" key="6">
    <source>
        <dbReference type="EMBL" id="MEN7549568.1"/>
    </source>
</evidence>
<dbReference type="SUPFAM" id="SSF88659">
    <property type="entry name" value="Sigma3 and sigma4 domains of RNA polymerase sigma factors"/>
    <property type="match status" value="1"/>
</dbReference>
<dbReference type="GO" id="GO:0003677">
    <property type="term" value="F:DNA binding"/>
    <property type="evidence" value="ECO:0007669"/>
    <property type="project" value="InterPro"/>
</dbReference>
<evidence type="ECO:0000259" key="5">
    <source>
        <dbReference type="Pfam" id="PF08281"/>
    </source>
</evidence>
<dbReference type="Gene3D" id="1.10.1740.10">
    <property type="match status" value="1"/>
</dbReference>
<organism evidence="6 7">
    <name type="scientific">Rapidithrix thailandica</name>
    <dbReference type="NCBI Taxonomy" id="413964"/>
    <lineage>
        <taxon>Bacteria</taxon>
        <taxon>Pseudomonadati</taxon>
        <taxon>Bacteroidota</taxon>
        <taxon>Cytophagia</taxon>
        <taxon>Cytophagales</taxon>
        <taxon>Flammeovirgaceae</taxon>
        <taxon>Rapidithrix</taxon>
    </lineage>
</organism>
<evidence type="ECO:0000256" key="2">
    <source>
        <dbReference type="ARBA" id="ARBA00023015"/>
    </source>
</evidence>
<evidence type="ECO:0000256" key="3">
    <source>
        <dbReference type="ARBA" id="ARBA00023082"/>
    </source>
</evidence>
<dbReference type="InterPro" id="IPR014284">
    <property type="entry name" value="RNA_pol_sigma-70_dom"/>
</dbReference>
<feature type="domain" description="RNA polymerase sigma factor 70 region 4 type 2" evidence="5">
    <location>
        <begin position="124"/>
        <end position="176"/>
    </location>
</feature>
<proteinExistence type="inferred from homology"/>
<dbReference type="Proteomes" id="UP001403385">
    <property type="component" value="Unassembled WGS sequence"/>
</dbReference>
<comment type="similarity">
    <text evidence="1">Belongs to the sigma-70 factor family. ECF subfamily.</text>
</comment>
<dbReference type="PANTHER" id="PTHR43133:SF46">
    <property type="entry name" value="RNA POLYMERASE SIGMA-70 FACTOR ECF SUBFAMILY"/>
    <property type="match status" value="1"/>
</dbReference>
<evidence type="ECO:0000256" key="1">
    <source>
        <dbReference type="ARBA" id="ARBA00010641"/>
    </source>
</evidence>
<sequence>MSKATSLGEQSLWEQFKEGDSFSFDNLYRNYSSMLYAYGIKIIPEPSIVEDVIHDLFVELWQRKTQLPTPENIKFYLLRALRNKLFKVLNKRTDLSIDDQQAFPLEISQEAMIIQEENHRQLHRELQNGLNQLTKRQREILYLKFNEDMSYQEIANVTQMNYQSVVNTIYRAIQTLRSQVKLPTAILLLLLSQLH</sequence>
<dbReference type="InterPro" id="IPR013324">
    <property type="entry name" value="RNA_pol_sigma_r3/r4-like"/>
</dbReference>
<dbReference type="RefSeq" id="WP_346822347.1">
    <property type="nucleotide sequence ID" value="NZ_JBDKWZ010000009.1"/>
</dbReference>
<dbReference type="GO" id="GO:0016987">
    <property type="term" value="F:sigma factor activity"/>
    <property type="evidence" value="ECO:0007669"/>
    <property type="project" value="UniProtKB-KW"/>
</dbReference>
<dbReference type="GO" id="GO:0006352">
    <property type="term" value="P:DNA-templated transcription initiation"/>
    <property type="evidence" value="ECO:0007669"/>
    <property type="project" value="InterPro"/>
</dbReference>
<accession>A0AAW9SAS2</accession>
<dbReference type="CDD" id="cd06171">
    <property type="entry name" value="Sigma70_r4"/>
    <property type="match status" value="1"/>
</dbReference>
<dbReference type="Pfam" id="PF08281">
    <property type="entry name" value="Sigma70_r4_2"/>
    <property type="match status" value="1"/>
</dbReference>
<protein>
    <submittedName>
        <fullName evidence="6">Sigma-70 family RNA polymerase sigma factor</fullName>
    </submittedName>
</protein>